<organism evidence="1">
    <name type="scientific">Anguilla anguilla</name>
    <name type="common">European freshwater eel</name>
    <name type="synonym">Muraena anguilla</name>
    <dbReference type="NCBI Taxonomy" id="7936"/>
    <lineage>
        <taxon>Eukaryota</taxon>
        <taxon>Metazoa</taxon>
        <taxon>Chordata</taxon>
        <taxon>Craniata</taxon>
        <taxon>Vertebrata</taxon>
        <taxon>Euteleostomi</taxon>
        <taxon>Actinopterygii</taxon>
        <taxon>Neopterygii</taxon>
        <taxon>Teleostei</taxon>
        <taxon>Anguilliformes</taxon>
        <taxon>Anguillidae</taxon>
        <taxon>Anguilla</taxon>
    </lineage>
</organism>
<evidence type="ECO:0000313" key="1">
    <source>
        <dbReference type="EMBL" id="JAH07926.1"/>
    </source>
</evidence>
<reference evidence="1" key="2">
    <citation type="journal article" date="2015" name="Fish Shellfish Immunol.">
        <title>Early steps in the European eel (Anguilla anguilla)-Vibrio vulnificus interaction in the gills: Role of the RtxA13 toxin.</title>
        <authorList>
            <person name="Callol A."/>
            <person name="Pajuelo D."/>
            <person name="Ebbesson L."/>
            <person name="Teles M."/>
            <person name="MacKenzie S."/>
            <person name="Amaro C."/>
        </authorList>
    </citation>
    <scope>NUCLEOTIDE SEQUENCE</scope>
</reference>
<protein>
    <submittedName>
        <fullName evidence="1">Uncharacterized protein</fullName>
    </submittedName>
</protein>
<dbReference type="AlphaFoldDB" id="A0A0E9PTH1"/>
<sequence>MCMYWNKGKSQYHLLKFTAIPERTSAHNSFILNET</sequence>
<proteinExistence type="predicted"/>
<name>A0A0E9PTH1_ANGAN</name>
<accession>A0A0E9PTH1</accession>
<reference evidence="1" key="1">
    <citation type="submission" date="2014-11" db="EMBL/GenBank/DDBJ databases">
        <authorList>
            <person name="Amaro Gonzalez C."/>
        </authorList>
    </citation>
    <scope>NUCLEOTIDE SEQUENCE</scope>
</reference>
<dbReference type="EMBL" id="GBXM01100651">
    <property type="protein sequence ID" value="JAH07926.1"/>
    <property type="molecule type" value="Transcribed_RNA"/>
</dbReference>